<name>A0ABP1Q2C3_9HEXA</name>
<evidence type="ECO:0000256" key="2">
    <source>
        <dbReference type="ARBA" id="ARBA00022692"/>
    </source>
</evidence>
<evidence type="ECO:0000313" key="8">
    <source>
        <dbReference type="Proteomes" id="UP001642540"/>
    </source>
</evidence>
<keyword evidence="3 5" id="KW-1133">Transmembrane helix</keyword>
<keyword evidence="4 5" id="KW-0472">Membrane</keyword>
<feature type="transmembrane region" description="Helical" evidence="5">
    <location>
        <begin position="150"/>
        <end position="170"/>
    </location>
</feature>
<dbReference type="PANTHER" id="PTHR12483">
    <property type="entry name" value="SOLUTE CARRIER FAMILY 31 COPPER TRANSPORTERS"/>
    <property type="match status" value="1"/>
</dbReference>
<keyword evidence="5" id="KW-0187">Copper transport</keyword>
<keyword evidence="2 5" id="KW-0812">Transmembrane</keyword>
<reference evidence="7 8" key="1">
    <citation type="submission" date="2024-08" db="EMBL/GenBank/DDBJ databases">
        <authorList>
            <person name="Cucini C."/>
            <person name="Frati F."/>
        </authorList>
    </citation>
    <scope>NUCLEOTIDE SEQUENCE [LARGE SCALE GENOMIC DNA]</scope>
</reference>
<gene>
    <name evidence="7" type="ORF">ODALV1_LOCUS6454</name>
</gene>
<dbReference type="Pfam" id="PF04145">
    <property type="entry name" value="Ctr"/>
    <property type="match status" value="1"/>
</dbReference>
<evidence type="ECO:0000256" key="1">
    <source>
        <dbReference type="ARBA" id="ARBA00004141"/>
    </source>
</evidence>
<comment type="subcellular location">
    <subcellularLocation>
        <location evidence="1 5">Membrane</location>
        <topology evidence="1 5">Multi-pass membrane protein</topology>
    </subcellularLocation>
</comment>
<proteinExistence type="inferred from homology"/>
<feature type="compositionally biased region" description="Basic and acidic residues" evidence="6">
    <location>
        <begin position="85"/>
        <end position="103"/>
    </location>
</feature>
<dbReference type="InterPro" id="IPR007274">
    <property type="entry name" value="Cop_transporter"/>
</dbReference>
<evidence type="ECO:0000313" key="7">
    <source>
        <dbReference type="EMBL" id="CAL8086487.1"/>
    </source>
</evidence>
<dbReference type="EMBL" id="CAXLJM020000020">
    <property type="protein sequence ID" value="CAL8086487.1"/>
    <property type="molecule type" value="Genomic_DNA"/>
</dbReference>
<evidence type="ECO:0000256" key="4">
    <source>
        <dbReference type="ARBA" id="ARBA00023136"/>
    </source>
</evidence>
<comment type="caution">
    <text evidence="7">The sequence shown here is derived from an EMBL/GenBank/DDBJ whole genome shotgun (WGS) entry which is preliminary data.</text>
</comment>
<keyword evidence="5" id="KW-0406">Ion transport</keyword>
<sequence>MESAFWNGYVLQNFVVNNLSINSVGELIGICVITSAIAILSEGTKTLRDWSFLKFLNQKNSHGTLVIGGDSSIVLQEVKSNQNGNRDDANGRDRSVRNAEKNGHPALESNSESGLATGVSGMPVISAGTVTSVMTKNRQKQKFHVGLPELMFSTLLHMCQVCLGYLLMLFVMTFNVWIFVAALIGLGIGFFVFDSFNRKIHALKINFSK</sequence>
<dbReference type="PANTHER" id="PTHR12483:SF27">
    <property type="entry name" value="COPPER TRANSPORT PROTEIN CTR1"/>
    <property type="match status" value="1"/>
</dbReference>
<feature type="region of interest" description="Disordered" evidence="6">
    <location>
        <begin position="80"/>
        <end position="115"/>
    </location>
</feature>
<feature type="transmembrane region" description="Helical" evidence="5">
    <location>
        <begin position="20"/>
        <end position="40"/>
    </location>
</feature>
<keyword evidence="5" id="KW-0186">Copper</keyword>
<organism evidence="7 8">
    <name type="scientific">Orchesella dallaii</name>
    <dbReference type="NCBI Taxonomy" id="48710"/>
    <lineage>
        <taxon>Eukaryota</taxon>
        <taxon>Metazoa</taxon>
        <taxon>Ecdysozoa</taxon>
        <taxon>Arthropoda</taxon>
        <taxon>Hexapoda</taxon>
        <taxon>Collembola</taxon>
        <taxon>Entomobryomorpha</taxon>
        <taxon>Entomobryoidea</taxon>
        <taxon>Orchesellidae</taxon>
        <taxon>Orchesellinae</taxon>
        <taxon>Orchesella</taxon>
    </lineage>
</organism>
<evidence type="ECO:0000256" key="5">
    <source>
        <dbReference type="RuleBase" id="RU367022"/>
    </source>
</evidence>
<evidence type="ECO:0000256" key="6">
    <source>
        <dbReference type="SAM" id="MobiDB-lite"/>
    </source>
</evidence>
<protein>
    <recommendedName>
        <fullName evidence="5">Copper transport protein</fullName>
    </recommendedName>
</protein>
<evidence type="ECO:0000256" key="3">
    <source>
        <dbReference type="ARBA" id="ARBA00022989"/>
    </source>
</evidence>
<comment type="similarity">
    <text evidence="5">Belongs to the copper transporter (Ctr) (TC 1.A.56) family. SLC31A subfamily.</text>
</comment>
<keyword evidence="5" id="KW-0813">Transport</keyword>
<feature type="transmembrane region" description="Helical" evidence="5">
    <location>
        <begin position="176"/>
        <end position="196"/>
    </location>
</feature>
<keyword evidence="8" id="KW-1185">Reference proteome</keyword>
<accession>A0ABP1Q2C3</accession>
<dbReference type="Proteomes" id="UP001642540">
    <property type="component" value="Unassembled WGS sequence"/>
</dbReference>